<gene>
    <name evidence="2" type="ORF">HELGO_WM46875</name>
</gene>
<dbReference type="PANTHER" id="PTHR32182:SF23">
    <property type="entry name" value="ATP BINDING PROTEIN"/>
    <property type="match status" value="1"/>
</dbReference>
<dbReference type="PANTHER" id="PTHR32182">
    <property type="entry name" value="DNA REPLICATION AND REPAIR PROTEIN RECF"/>
    <property type="match status" value="1"/>
</dbReference>
<dbReference type="Gene3D" id="3.40.50.300">
    <property type="entry name" value="P-loop containing nucleotide triphosphate hydrolases"/>
    <property type="match status" value="1"/>
</dbReference>
<dbReference type="GO" id="GO:0016887">
    <property type="term" value="F:ATP hydrolysis activity"/>
    <property type="evidence" value="ECO:0007669"/>
    <property type="project" value="InterPro"/>
</dbReference>
<dbReference type="EMBL" id="CACVAS010000112">
    <property type="protein sequence ID" value="CAA6821196.1"/>
    <property type="molecule type" value="Genomic_DNA"/>
</dbReference>
<dbReference type="InterPro" id="IPR003959">
    <property type="entry name" value="ATPase_AAA_core"/>
</dbReference>
<sequence>MELVYLWVEDYKNIQKQGFNFSPKFSCAYDEKNNKLTIDENDDYIENFFGENINVTAIVGKNGSGKSSLLEILTNSLSTNNEKNYVFVDPRIDCKFFLIYQYEGQYYLVQEKLSFNLNIESSPCKLIRLVEQKLFEKHKELISIVLNNELTSRKDFSDHWQFFINDTKSDINEIQKIIASNFIKNRNSSFPKNTDNFFIPTKIEIKSVYSGIKIDQDFSIEDVKKNIKAVEKKYAEDSSYLSTIEKSDFHTVNTFGLEKIDIKKLEDIFSLRSDVIDIEICSDIKSFKDLSYGERQLLTNLNFILFHTKKNEYETIEIYKGEEGKPEYNKETIKVNNILVLLDEVELGLHPSWQKKSMTYIINFLKEIDKKFDLIITSHSPFLLSDIPKKNIIFLDKDEKGNCKVVNGLKEKKQTFGANIHTLLSDSFFMEDGLMGEFAKSKIDKAIKLLNQDKLDEKELKYCEQIISIIGEPIVKNQLQRMLTDKKISYLAKDTREEIEFLKHRIDLLSKRL</sequence>
<feature type="domain" description="ATPase AAA-type core" evidence="1">
    <location>
        <begin position="287"/>
        <end position="385"/>
    </location>
</feature>
<dbReference type="GO" id="GO:0006302">
    <property type="term" value="P:double-strand break repair"/>
    <property type="evidence" value="ECO:0007669"/>
    <property type="project" value="TreeGrafter"/>
</dbReference>
<protein>
    <recommendedName>
        <fullName evidence="1">ATPase AAA-type core domain-containing protein</fullName>
    </recommendedName>
</protein>
<evidence type="ECO:0000259" key="1">
    <source>
        <dbReference type="Pfam" id="PF13304"/>
    </source>
</evidence>
<dbReference type="AlphaFoldDB" id="A0A6S6U172"/>
<evidence type="ECO:0000313" key="2">
    <source>
        <dbReference type="EMBL" id="CAA6821196.1"/>
    </source>
</evidence>
<dbReference type="GO" id="GO:0000731">
    <property type="term" value="P:DNA synthesis involved in DNA repair"/>
    <property type="evidence" value="ECO:0007669"/>
    <property type="project" value="TreeGrafter"/>
</dbReference>
<proteinExistence type="predicted"/>
<dbReference type="CDD" id="cd00267">
    <property type="entry name" value="ABC_ATPase"/>
    <property type="match status" value="1"/>
</dbReference>
<dbReference type="Pfam" id="PF13304">
    <property type="entry name" value="AAA_21"/>
    <property type="match status" value="1"/>
</dbReference>
<name>A0A6S6U172_9BACT</name>
<dbReference type="InterPro" id="IPR027417">
    <property type="entry name" value="P-loop_NTPase"/>
</dbReference>
<organism evidence="2">
    <name type="scientific">uncultured Sulfurovum sp</name>
    <dbReference type="NCBI Taxonomy" id="269237"/>
    <lineage>
        <taxon>Bacteria</taxon>
        <taxon>Pseudomonadati</taxon>
        <taxon>Campylobacterota</taxon>
        <taxon>Epsilonproteobacteria</taxon>
        <taxon>Campylobacterales</taxon>
        <taxon>Sulfurovaceae</taxon>
        <taxon>Sulfurovum</taxon>
        <taxon>environmental samples</taxon>
    </lineage>
</organism>
<accession>A0A6S6U172</accession>
<dbReference type="GO" id="GO:0005524">
    <property type="term" value="F:ATP binding"/>
    <property type="evidence" value="ECO:0007669"/>
    <property type="project" value="InterPro"/>
</dbReference>
<reference evidence="2" key="1">
    <citation type="submission" date="2020-01" db="EMBL/GenBank/DDBJ databases">
        <authorList>
            <person name="Meier V. D."/>
            <person name="Meier V D."/>
        </authorList>
    </citation>
    <scope>NUCLEOTIDE SEQUENCE</scope>
    <source>
        <strain evidence="2">HLG_WM_MAG_01</strain>
    </source>
</reference>
<dbReference type="SUPFAM" id="SSF52540">
    <property type="entry name" value="P-loop containing nucleoside triphosphate hydrolases"/>
    <property type="match status" value="1"/>
</dbReference>